<feature type="chain" id="PRO_5038409419" description="Lipoprotein" evidence="2">
    <location>
        <begin position="21"/>
        <end position="186"/>
    </location>
</feature>
<gene>
    <name evidence="3" type="ordered locus">Cwoe_0398</name>
</gene>
<dbReference type="AlphaFoldDB" id="D3F763"/>
<dbReference type="Pfam" id="PF03640">
    <property type="entry name" value="Lipoprotein_15"/>
    <property type="match status" value="2"/>
</dbReference>
<keyword evidence="2" id="KW-0732">Signal</keyword>
<proteinExistence type="predicted"/>
<protein>
    <recommendedName>
        <fullName evidence="5">Lipoprotein</fullName>
    </recommendedName>
</protein>
<keyword evidence="4" id="KW-1185">Reference proteome</keyword>
<dbReference type="RefSeq" id="WP_012931887.1">
    <property type="nucleotide sequence ID" value="NC_013739.1"/>
</dbReference>
<sequence precursor="true">MRLRSLAVAGFAVIALVAAGCGSSSSGGGSSGSTSSAGSMTTAASTSAATVKTASTPLGTILVDAQGRTLYQWKGDTSASSACTGTCATEWPPLTTHGRPVAGSGVQTAMLGTSKRADGTLQVTYAGHPLYRFLDDSAAGDTNGQGSNGFGALWWVTAPDGAAITKTAGSGGGSADSSGGGSYGGY</sequence>
<dbReference type="EMBL" id="CP001854">
    <property type="protein sequence ID" value="ADB48834.1"/>
    <property type="molecule type" value="Genomic_DNA"/>
</dbReference>
<accession>D3F763</accession>
<evidence type="ECO:0000313" key="3">
    <source>
        <dbReference type="EMBL" id="ADB48834.1"/>
    </source>
</evidence>
<name>D3F763_CONWI</name>
<dbReference type="OrthoDB" id="597632at2"/>
<organism evidence="3 4">
    <name type="scientific">Conexibacter woesei (strain DSM 14684 / CCUG 47730 / CIP 108061 / JCM 11494 / NBRC 100937 / ID131577)</name>
    <dbReference type="NCBI Taxonomy" id="469383"/>
    <lineage>
        <taxon>Bacteria</taxon>
        <taxon>Bacillati</taxon>
        <taxon>Actinomycetota</taxon>
        <taxon>Thermoleophilia</taxon>
        <taxon>Solirubrobacterales</taxon>
        <taxon>Conexibacteraceae</taxon>
        <taxon>Conexibacter</taxon>
    </lineage>
</organism>
<dbReference type="PANTHER" id="PTHR39335:SF1">
    <property type="entry name" value="BLL4220 PROTEIN"/>
    <property type="match status" value="1"/>
</dbReference>
<evidence type="ECO:0000313" key="4">
    <source>
        <dbReference type="Proteomes" id="UP000008229"/>
    </source>
</evidence>
<feature type="region of interest" description="Disordered" evidence="1">
    <location>
        <begin position="166"/>
        <end position="186"/>
    </location>
</feature>
<dbReference type="PANTHER" id="PTHR39335">
    <property type="entry name" value="BLL4220 PROTEIN"/>
    <property type="match status" value="1"/>
</dbReference>
<feature type="signal peptide" evidence="2">
    <location>
        <begin position="1"/>
        <end position="20"/>
    </location>
</feature>
<dbReference type="GO" id="GO:0043448">
    <property type="term" value="P:alkane catabolic process"/>
    <property type="evidence" value="ECO:0007669"/>
    <property type="project" value="TreeGrafter"/>
</dbReference>
<dbReference type="InterPro" id="IPR005297">
    <property type="entry name" value="Lipoprotein_repeat"/>
</dbReference>
<dbReference type="STRING" id="469383.Cwoe_0398"/>
<dbReference type="eggNOG" id="COG4315">
    <property type="taxonomic scope" value="Bacteria"/>
</dbReference>
<reference evidence="3 4" key="1">
    <citation type="journal article" date="2010" name="Stand. Genomic Sci.">
        <title>Complete genome sequence of Conexibacter woesei type strain (ID131577).</title>
        <authorList>
            <person name="Pukall R."/>
            <person name="Lapidus A."/>
            <person name="Glavina Del Rio T."/>
            <person name="Copeland A."/>
            <person name="Tice H."/>
            <person name="Cheng J.-F."/>
            <person name="Lucas S."/>
            <person name="Chen F."/>
            <person name="Nolan M."/>
            <person name="Bruce D."/>
            <person name="Goodwin L."/>
            <person name="Pitluck S."/>
            <person name="Mavromatis K."/>
            <person name="Ivanova N."/>
            <person name="Ovchinnikova G."/>
            <person name="Pati A."/>
            <person name="Chen A."/>
            <person name="Palaniappan K."/>
            <person name="Land M."/>
            <person name="Hauser L."/>
            <person name="Chang Y.-J."/>
            <person name="Jeffries C.D."/>
            <person name="Chain P."/>
            <person name="Meincke L."/>
            <person name="Sims D."/>
            <person name="Brettin T."/>
            <person name="Detter J.C."/>
            <person name="Rohde M."/>
            <person name="Goeker M."/>
            <person name="Bristow J."/>
            <person name="Eisen J.A."/>
            <person name="Markowitz V."/>
            <person name="Kyrpides N.C."/>
            <person name="Klenk H.-P."/>
            <person name="Hugenholtz P."/>
        </authorList>
    </citation>
    <scope>NUCLEOTIDE SEQUENCE [LARGE SCALE GENOMIC DNA]</scope>
    <source>
        <strain evidence="4">DSM 14684 / CIP 108061 / JCM 11494 / NBRC 100937 / ID131577</strain>
    </source>
</reference>
<dbReference type="PROSITE" id="PS51257">
    <property type="entry name" value="PROKAR_LIPOPROTEIN"/>
    <property type="match status" value="1"/>
</dbReference>
<evidence type="ECO:0000256" key="1">
    <source>
        <dbReference type="SAM" id="MobiDB-lite"/>
    </source>
</evidence>
<dbReference type="Proteomes" id="UP000008229">
    <property type="component" value="Chromosome"/>
</dbReference>
<dbReference type="KEGG" id="cwo:Cwoe_0398"/>
<evidence type="ECO:0000256" key="2">
    <source>
        <dbReference type="SAM" id="SignalP"/>
    </source>
</evidence>
<feature type="compositionally biased region" description="Gly residues" evidence="1">
    <location>
        <begin position="169"/>
        <end position="186"/>
    </location>
</feature>
<evidence type="ECO:0008006" key="5">
    <source>
        <dbReference type="Google" id="ProtNLM"/>
    </source>
</evidence>
<reference evidence="4" key="2">
    <citation type="submission" date="2010-01" db="EMBL/GenBank/DDBJ databases">
        <title>The complete genome of Conexibacter woesei DSM 14684.</title>
        <authorList>
            <consortium name="US DOE Joint Genome Institute (JGI-PGF)"/>
            <person name="Lucas S."/>
            <person name="Copeland A."/>
            <person name="Lapidus A."/>
            <person name="Glavina del Rio T."/>
            <person name="Dalin E."/>
            <person name="Tice H."/>
            <person name="Bruce D."/>
            <person name="Goodwin L."/>
            <person name="Pitluck S."/>
            <person name="Kyrpides N."/>
            <person name="Mavromatis K."/>
            <person name="Ivanova N."/>
            <person name="Mikhailova N."/>
            <person name="Chertkov O."/>
            <person name="Brettin T."/>
            <person name="Detter J.C."/>
            <person name="Han C."/>
            <person name="Larimer F."/>
            <person name="Land M."/>
            <person name="Hauser L."/>
            <person name="Markowitz V."/>
            <person name="Cheng J.-F."/>
            <person name="Hugenholtz P."/>
            <person name="Woyke T."/>
            <person name="Wu D."/>
            <person name="Pukall R."/>
            <person name="Steenblock K."/>
            <person name="Schneider S."/>
            <person name="Klenk H.-P."/>
            <person name="Eisen J.A."/>
        </authorList>
    </citation>
    <scope>NUCLEOTIDE SEQUENCE [LARGE SCALE GENOMIC DNA]</scope>
    <source>
        <strain evidence="4">DSM 14684 / CIP 108061 / JCM 11494 / NBRC 100937 / ID131577</strain>
    </source>
</reference>
<dbReference type="HOGENOM" id="CLU_053665_0_2_11"/>